<evidence type="ECO:0000259" key="2">
    <source>
        <dbReference type="Pfam" id="PF00419"/>
    </source>
</evidence>
<dbReference type="Pfam" id="PF00419">
    <property type="entry name" value="Fimbrial"/>
    <property type="match status" value="1"/>
</dbReference>
<evidence type="ECO:0000313" key="4">
    <source>
        <dbReference type="Proteomes" id="UP001362100"/>
    </source>
</evidence>
<dbReference type="SUPFAM" id="SSF49401">
    <property type="entry name" value="Bacterial adhesins"/>
    <property type="match status" value="1"/>
</dbReference>
<dbReference type="EMBL" id="JBBGZW010000001">
    <property type="protein sequence ID" value="MEJ5043891.1"/>
    <property type="molecule type" value="Genomic_DNA"/>
</dbReference>
<evidence type="ECO:0000313" key="3">
    <source>
        <dbReference type="EMBL" id="MEJ5043891.1"/>
    </source>
</evidence>
<dbReference type="PANTHER" id="PTHR33420:SF26">
    <property type="entry name" value="FIMBRIAL SUBUNIT"/>
    <property type="match status" value="1"/>
</dbReference>
<evidence type="ECO:0000256" key="1">
    <source>
        <dbReference type="SAM" id="SignalP"/>
    </source>
</evidence>
<sequence>MKNPLILSAVIAVSSLTTFAHASDGTINVTGTISDTTCTINAGSVSIDVDFGTVSSRAFTGPGSTAGIEPIKIDFDSCPASITSAAVSFDGTSDAVNSNLFALTSAAPATGVAVGLYEADGATEIPYGSTSKSVPLTTTGGTLSYFAKYVQTTTPIAAGSAETVINFTVKY</sequence>
<dbReference type="Gene3D" id="2.60.40.1090">
    <property type="entry name" value="Fimbrial-type adhesion domain"/>
    <property type="match status" value="1"/>
</dbReference>
<gene>
    <name evidence="3" type="ORF">WH298_01450</name>
</gene>
<dbReference type="InterPro" id="IPR000259">
    <property type="entry name" value="Adhesion_dom_fimbrial"/>
</dbReference>
<dbReference type="PANTHER" id="PTHR33420">
    <property type="entry name" value="FIMBRIAL SUBUNIT ELFA-RELATED"/>
    <property type="match status" value="1"/>
</dbReference>
<proteinExistence type="predicted"/>
<accession>A0ABU8PP60</accession>
<keyword evidence="4" id="KW-1185">Reference proteome</keyword>
<keyword evidence="1" id="KW-0732">Signal</keyword>
<feature type="signal peptide" evidence="1">
    <location>
        <begin position="1"/>
        <end position="22"/>
    </location>
</feature>
<feature type="chain" id="PRO_5045215699" evidence="1">
    <location>
        <begin position="23"/>
        <end position="171"/>
    </location>
</feature>
<feature type="domain" description="Fimbrial-type adhesion" evidence="2">
    <location>
        <begin position="27"/>
        <end position="171"/>
    </location>
</feature>
<organism evidence="3 4">
    <name type="scientific">Pantoea nemavictus</name>
    <dbReference type="NCBI Taxonomy" id="2726955"/>
    <lineage>
        <taxon>Bacteria</taxon>
        <taxon>Pseudomonadati</taxon>
        <taxon>Pseudomonadota</taxon>
        <taxon>Gammaproteobacteria</taxon>
        <taxon>Enterobacterales</taxon>
        <taxon>Erwiniaceae</taxon>
        <taxon>Pantoea</taxon>
    </lineage>
</organism>
<dbReference type="RefSeq" id="WP_180822030.1">
    <property type="nucleotide sequence ID" value="NZ_JACAWY010000001.1"/>
</dbReference>
<dbReference type="InterPro" id="IPR050263">
    <property type="entry name" value="Bact_Fimbrial_Adh_Pro"/>
</dbReference>
<dbReference type="Proteomes" id="UP001362100">
    <property type="component" value="Unassembled WGS sequence"/>
</dbReference>
<protein>
    <submittedName>
        <fullName evidence="3">Fimbrial protein</fullName>
    </submittedName>
</protein>
<reference evidence="3 4" key="1">
    <citation type="submission" date="2023-12" db="EMBL/GenBank/DDBJ databases">
        <title>Gut-associated functions are favored during microbiome assembly across C. elegans life.</title>
        <authorList>
            <person name="Zimmermann J."/>
        </authorList>
    </citation>
    <scope>NUCLEOTIDE SEQUENCE [LARGE SCALE GENOMIC DNA]</scope>
    <source>
        <strain evidence="3 4">BIGb0393</strain>
    </source>
</reference>
<comment type="caution">
    <text evidence="3">The sequence shown here is derived from an EMBL/GenBank/DDBJ whole genome shotgun (WGS) entry which is preliminary data.</text>
</comment>
<dbReference type="InterPro" id="IPR036937">
    <property type="entry name" value="Adhesion_dom_fimbrial_sf"/>
</dbReference>
<name>A0ABU8PP60_9GAMM</name>
<dbReference type="InterPro" id="IPR008966">
    <property type="entry name" value="Adhesion_dom_sf"/>
</dbReference>